<proteinExistence type="predicted"/>
<evidence type="ECO:0000313" key="1">
    <source>
        <dbReference type="EMBL" id="GJT97979.1"/>
    </source>
</evidence>
<organism evidence="1 2">
    <name type="scientific">Tanacetum coccineum</name>
    <dbReference type="NCBI Taxonomy" id="301880"/>
    <lineage>
        <taxon>Eukaryota</taxon>
        <taxon>Viridiplantae</taxon>
        <taxon>Streptophyta</taxon>
        <taxon>Embryophyta</taxon>
        <taxon>Tracheophyta</taxon>
        <taxon>Spermatophyta</taxon>
        <taxon>Magnoliopsida</taxon>
        <taxon>eudicotyledons</taxon>
        <taxon>Gunneridae</taxon>
        <taxon>Pentapetalae</taxon>
        <taxon>asterids</taxon>
        <taxon>campanulids</taxon>
        <taxon>Asterales</taxon>
        <taxon>Asteraceae</taxon>
        <taxon>Asteroideae</taxon>
        <taxon>Anthemideae</taxon>
        <taxon>Anthemidinae</taxon>
        <taxon>Tanacetum</taxon>
    </lineage>
</organism>
<dbReference type="EMBL" id="BQNB010020632">
    <property type="protein sequence ID" value="GJT97979.1"/>
    <property type="molecule type" value="Genomic_DNA"/>
</dbReference>
<name>A0ABQ5IE76_9ASTR</name>
<reference evidence="1" key="2">
    <citation type="submission" date="2022-01" db="EMBL/GenBank/DDBJ databases">
        <authorList>
            <person name="Yamashiro T."/>
            <person name="Shiraishi A."/>
            <person name="Satake H."/>
            <person name="Nakayama K."/>
        </authorList>
    </citation>
    <scope>NUCLEOTIDE SEQUENCE</scope>
</reference>
<sequence>MKESIYADQRAGLNKQLVLLLHDRCREISSSGSASYAWLNVQPLHNMGAETHRHVDYSQTNELLLDVDGGAGDGLMKLSSVEASKSNYSKAQ</sequence>
<evidence type="ECO:0000313" key="2">
    <source>
        <dbReference type="Proteomes" id="UP001151760"/>
    </source>
</evidence>
<comment type="caution">
    <text evidence="1">The sequence shown here is derived from an EMBL/GenBank/DDBJ whole genome shotgun (WGS) entry which is preliminary data.</text>
</comment>
<reference evidence="1" key="1">
    <citation type="journal article" date="2022" name="Int. J. Mol. Sci.">
        <title>Draft Genome of Tanacetum Coccineum: Genomic Comparison of Closely Related Tanacetum-Family Plants.</title>
        <authorList>
            <person name="Yamashiro T."/>
            <person name="Shiraishi A."/>
            <person name="Nakayama K."/>
            <person name="Satake H."/>
        </authorList>
    </citation>
    <scope>NUCLEOTIDE SEQUENCE</scope>
</reference>
<gene>
    <name evidence="1" type="ORF">Tco_1093497</name>
</gene>
<dbReference type="Proteomes" id="UP001151760">
    <property type="component" value="Unassembled WGS sequence"/>
</dbReference>
<accession>A0ABQ5IE76</accession>
<protein>
    <submittedName>
        <fullName evidence="1">Uncharacterized protein</fullName>
    </submittedName>
</protein>
<keyword evidence="2" id="KW-1185">Reference proteome</keyword>